<accession>A0ABY4YR58</accession>
<dbReference type="PANTHER" id="PTHR21621:SF0">
    <property type="entry name" value="BETA-CITRYLGLUTAMATE SYNTHASE B-RELATED"/>
    <property type="match status" value="1"/>
</dbReference>
<gene>
    <name evidence="4" type="ORF">NF556_16700</name>
</gene>
<keyword evidence="5" id="KW-1185">Reference proteome</keyword>
<dbReference type="EMBL" id="CP099489">
    <property type="protein sequence ID" value="USQ79237.1"/>
    <property type="molecule type" value="Genomic_DNA"/>
</dbReference>
<name>A0ABY4YR58_9MICO</name>
<dbReference type="Gene3D" id="3.30.470.20">
    <property type="entry name" value="ATP-grasp fold, B domain"/>
    <property type="match status" value="1"/>
</dbReference>
<feature type="domain" description="ATP-grasp" evidence="3">
    <location>
        <begin position="130"/>
        <end position="312"/>
    </location>
</feature>
<proteinExistence type="predicted"/>
<evidence type="ECO:0000256" key="2">
    <source>
        <dbReference type="SAM" id="MobiDB-lite"/>
    </source>
</evidence>
<keyword evidence="1" id="KW-0067">ATP-binding</keyword>
<evidence type="ECO:0000313" key="5">
    <source>
        <dbReference type="Proteomes" id="UP001056455"/>
    </source>
</evidence>
<protein>
    <recommendedName>
        <fullName evidence="3">ATP-grasp domain-containing protein</fullName>
    </recommendedName>
</protein>
<sequence length="340" mass="38343">MSVLIVATEDDVHTRAVVEALETRGGQVAVADLSRFPQQADLSLHFTCCGQRDLSLSVGEEPLDLADIGSIWWRRPQQPLVDPAIHRETHRMFAANEMQEALSGLWHALDVFWINDPARDHVAHRKVGQLRVAHEVSLRIPDTLITNNPDRARSFIDARGYTQVIYKAFSALPEEWRETRLLRPEELALLDNVRYAPVIFQEYVEAVYDLRITVVGEHVFAAAIHSQETSYPVDFRMDMANARVEAVELPEDVCDKLLALMARMGLVYGAIDMRLRPDGEYVFLEINPAGQFLFIEQETGQPIAAAIAETLLAHDREGSPELTTTRARPERTADDLAGRR</sequence>
<reference evidence="4" key="1">
    <citation type="submission" date="2022-06" db="EMBL/GenBank/DDBJ databases">
        <title>Ornithinimicrobium HY1793.</title>
        <authorList>
            <person name="Huang Y."/>
        </authorList>
    </citation>
    <scope>NUCLEOTIDE SEQUENCE</scope>
    <source>
        <strain evidence="4">HY1793</strain>
    </source>
</reference>
<feature type="region of interest" description="Disordered" evidence="2">
    <location>
        <begin position="315"/>
        <end position="340"/>
    </location>
</feature>
<dbReference type="SUPFAM" id="SSF56059">
    <property type="entry name" value="Glutathione synthetase ATP-binding domain-like"/>
    <property type="match status" value="1"/>
</dbReference>
<dbReference type="InterPro" id="IPR013651">
    <property type="entry name" value="ATP-grasp_RimK-type"/>
</dbReference>
<evidence type="ECO:0000259" key="3">
    <source>
        <dbReference type="PROSITE" id="PS50975"/>
    </source>
</evidence>
<keyword evidence="1" id="KW-0547">Nucleotide-binding</keyword>
<dbReference type="InterPro" id="IPR048936">
    <property type="entry name" value="MvdD-like_ATPgrasp"/>
</dbReference>
<evidence type="ECO:0000256" key="1">
    <source>
        <dbReference type="PROSITE-ProRule" id="PRU00409"/>
    </source>
</evidence>
<dbReference type="Pfam" id="PF21068">
    <property type="entry name" value="ATPgraspMvdD"/>
    <property type="match status" value="1"/>
</dbReference>
<dbReference type="PANTHER" id="PTHR21621">
    <property type="entry name" value="RIBOSOMAL PROTEIN S6 MODIFICATION PROTEIN"/>
    <property type="match status" value="1"/>
</dbReference>
<dbReference type="PROSITE" id="PS50975">
    <property type="entry name" value="ATP_GRASP"/>
    <property type="match status" value="1"/>
</dbReference>
<feature type="compositionally biased region" description="Basic and acidic residues" evidence="2">
    <location>
        <begin position="327"/>
        <end position="340"/>
    </location>
</feature>
<evidence type="ECO:0000313" key="4">
    <source>
        <dbReference type="EMBL" id="USQ79237.1"/>
    </source>
</evidence>
<dbReference type="InterPro" id="IPR011761">
    <property type="entry name" value="ATP-grasp"/>
</dbReference>
<dbReference type="Proteomes" id="UP001056455">
    <property type="component" value="Chromosome"/>
</dbReference>
<dbReference type="RefSeq" id="WP_252592159.1">
    <property type="nucleotide sequence ID" value="NZ_CP099489.1"/>
</dbReference>
<dbReference type="Pfam" id="PF08443">
    <property type="entry name" value="RimK"/>
    <property type="match status" value="1"/>
</dbReference>
<organism evidence="4 5">
    <name type="scientific">Ornithinimicrobium faecis</name>
    <dbReference type="NCBI Taxonomy" id="2934158"/>
    <lineage>
        <taxon>Bacteria</taxon>
        <taxon>Bacillati</taxon>
        <taxon>Actinomycetota</taxon>
        <taxon>Actinomycetes</taxon>
        <taxon>Micrococcales</taxon>
        <taxon>Ornithinimicrobiaceae</taxon>
        <taxon>Ornithinimicrobium</taxon>
    </lineage>
</organism>